<dbReference type="PANTHER" id="PTHR44196">
    <property type="entry name" value="DEHYDROGENASE/REDUCTASE SDR FAMILY MEMBER 7B"/>
    <property type="match status" value="1"/>
</dbReference>
<evidence type="ECO:0000313" key="5">
    <source>
        <dbReference type="Proteomes" id="UP000664859"/>
    </source>
</evidence>
<dbReference type="Proteomes" id="UP000664859">
    <property type="component" value="Unassembled WGS sequence"/>
</dbReference>
<keyword evidence="2" id="KW-0560">Oxidoreductase</keyword>
<evidence type="ECO:0000256" key="3">
    <source>
        <dbReference type="SAM" id="MobiDB-lite"/>
    </source>
</evidence>
<comment type="similarity">
    <text evidence="1">Belongs to the short-chain dehydrogenases/reductases (SDR) family.</text>
</comment>
<dbReference type="Pfam" id="PF00106">
    <property type="entry name" value="adh_short"/>
    <property type="match status" value="1"/>
</dbReference>
<name>A0A836CN07_9STRA</name>
<evidence type="ECO:0000256" key="1">
    <source>
        <dbReference type="ARBA" id="ARBA00006484"/>
    </source>
</evidence>
<proteinExistence type="inferred from homology"/>
<sequence length="846" mass="82157">MPSDDADDSDTGDFAALEQILINMQRRASQEDASAATGTIADAVNSMLAAGMLDDDYFGDEDEDSITDPTFISPDGKLTVSQTRRIDYKTFDETPLPTRGPPRAVRRAFDDTAVWVTGASSGIGKQVAIQAAAAGAHVLLTGRNLEELARVQRACVAAWKRARRYTRARAFLEGWRPAEVAYLFPMDVRDTEFAPEAVKRMAYVSMEAAEERLGRPIDVLIHCAGVSSRAPVLETSTSTDREVMDASFLGAAALTRAALPAMLRRGGGAVAAVSGAHGVAAPARRASNAAAKHAVRGYFDALRAEVAAHGVTVTVVYPGLTATNLGANALMGDGTPARLSRQRGSGGAAAAAAAGDASAGGGGGGAGGGRGALAEWFGGPMSAEYVARRLLQGVARRRAEVVVMQPQWRWLALLRVLAPERAFRAAAAAAAAADSSAAPAVAGGGDAVGGAGAAAGVDAAPAAAATGAVGAAAAGAMPDATPPLPAAAASGSTHAGACQDSSYEEEHALGSNGAGTTAAAQPEWPDAVSTAARQSPPPAAASSAAVAADAVRAGSSGEQGQQRSAAAAHAVAAAQAAPLDTATAHAAPLRAAASSAAAADDYADAAAFEYDATRQPSSAVAAAIAVAQAARRESVAAAAAAEPPLPPAASAAAAVITGLPSPPADSAEAASTAAVLPVSPTDAFAGAVAAAAAAEACVQAAVSAAAAKADADSAAAAASAVPPMSPPTAYDADTGAYDAATGASAHVESPALPRGSGEAAASGMAAAAAAASEPAAAEPVAAAAAAPVPSAAAAAANAAAAAAATETAAAAADTAVDEAIMRFRAAAAVAAAAAASADGAGSSGAS</sequence>
<feature type="region of interest" description="Disordered" evidence="3">
    <location>
        <begin position="485"/>
        <end position="566"/>
    </location>
</feature>
<dbReference type="EMBL" id="JAFCMP010000053">
    <property type="protein sequence ID" value="KAG5189326.1"/>
    <property type="molecule type" value="Genomic_DNA"/>
</dbReference>
<accession>A0A836CN07</accession>
<dbReference type="Gene3D" id="3.40.50.720">
    <property type="entry name" value="NAD(P)-binding Rossmann-like Domain"/>
    <property type="match status" value="1"/>
</dbReference>
<dbReference type="PRINTS" id="PR00081">
    <property type="entry name" value="GDHRDH"/>
</dbReference>
<dbReference type="InterPro" id="IPR002347">
    <property type="entry name" value="SDR_fam"/>
</dbReference>
<evidence type="ECO:0000313" key="4">
    <source>
        <dbReference type="EMBL" id="KAG5189326.1"/>
    </source>
</evidence>
<feature type="compositionally biased region" description="Low complexity" evidence="3">
    <location>
        <begin position="540"/>
        <end position="556"/>
    </location>
</feature>
<dbReference type="SUPFAM" id="SSF51735">
    <property type="entry name" value="NAD(P)-binding Rossmann-fold domains"/>
    <property type="match status" value="1"/>
</dbReference>
<reference evidence="4" key="1">
    <citation type="submission" date="2021-02" db="EMBL/GenBank/DDBJ databases">
        <title>First Annotated Genome of the Yellow-green Alga Tribonema minus.</title>
        <authorList>
            <person name="Mahan K.M."/>
        </authorList>
    </citation>
    <scope>NUCLEOTIDE SEQUENCE</scope>
    <source>
        <strain evidence="4">UTEX B ZZ1240</strain>
    </source>
</reference>
<comment type="caution">
    <text evidence="4">The sequence shown here is derived from an EMBL/GenBank/DDBJ whole genome shotgun (WGS) entry which is preliminary data.</text>
</comment>
<keyword evidence="5" id="KW-1185">Reference proteome</keyword>
<feature type="compositionally biased region" description="Low complexity" evidence="3">
    <location>
        <begin position="486"/>
        <end position="497"/>
    </location>
</feature>
<protein>
    <submittedName>
        <fullName evidence="4">Uncharacterized protein</fullName>
    </submittedName>
</protein>
<evidence type="ECO:0000256" key="2">
    <source>
        <dbReference type="ARBA" id="ARBA00023002"/>
    </source>
</evidence>
<dbReference type="GO" id="GO:0016491">
    <property type="term" value="F:oxidoreductase activity"/>
    <property type="evidence" value="ECO:0007669"/>
    <property type="project" value="UniProtKB-KW"/>
</dbReference>
<gene>
    <name evidence="4" type="ORF">JKP88DRAFT_302243</name>
</gene>
<dbReference type="InterPro" id="IPR036291">
    <property type="entry name" value="NAD(P)-bd_dom_sf"/>
</dbReference>
<organism evidence="4 5">
    <name type="scientific">Tribonema minus</name>
    <dbReference type="NCBI Taxonomy" id="303371"/>
    <lineage>
        <taxon>Eukaryota</taxon>
        <taxon>Sar</taxon>
        <taxon>Stramenopiles</taxon>
        <taxon>Ochrophyta</taxon>
        <taxon>PX clade</taxon>
        <taxon>Xanthophyceae</taxon>
        <taxon>Tribonematales</taxon>
        <taxon>Tribonemataceae</taxon>
        <taxon>Tribonema</taxon>
    </lineage>
</organism>
<dbReference type="AlphaFoldDB" id="A0A836CN07"/>
<dbReference type="PANTHER" id="PTHR44196:SF1">
    <property type="entry name" value="DEHYDROGENASE_REDUCTASE SDR FAMILY MEMBER 7B"/>
    <property type="match status" value="1"/>
</dbReference>
<dbReference type="GO" id="GO:0016020">
    <property type="term" value="C:membrane"/>
    <property type="evidence" value="ECO:0007669"/>
    <property type="project" value="TreeGrafter"/>
</dbReference>